<organism evidence="2 3">
    <name type="scientific">Piscinibacter terrae</name>
    <dbReference type="NCBI Taxonomy" id="2496871"/>
    <lineage>
        <taxon>Bacteria</taxon>
        <taxon>Pseudomonadati</taxon>
        <taxon>Pseudomonadota</taxon>
        <taxon>Betaproteobacteria</taxon>
        <taxon>Burkholderiales</taxon>
        <taxon>Sphaerotilaceae</taxon>
        <taxon>Piscinibacter</taxon>
    </lineage>
</organism>
<dbReference type="AlphaFoldDB" id="A0A3N7HTA1"/>
<keyword evidence="1" id="KW-0732">Signal</keyword>
<reference evidence="2 3" key="2">
    <citation type="submission" date="2018-12" db="EMBL/GenBank/DDBJ databases">
        <title>Rhizobacter gummiphilus sp. nov., a rubber-degrading bacterium isolated from the soil of a botanical garden in Japan.</title>
        <authorList>
            <person name="Shunsuke S.S."/>
        </authorList>
    </citation>
    <scope>NUCLEOTIDE SEQUENCE [LARGE SCALE GENOMIC DNA]</scope>
    <source>
        <strain evidence="2 3">S-16</strain>
    </source>
</reference>
<dbReference type="PROSITE" id="PS51257">
    <property type="entry name" value="PROKAR_LIPOPROTEIN"/>
    <property type="match status" value="1"/>
</dbReference>
<proteinExistence type="predicted"/>
<evidence type="ECO:0000313" key="2">
    <source>
        <dbReference type="EMBL" id="RQP24506.1"/>
    </source>
</evidence>
<feature type="chain" id="PRO_5018024865" description="Lipoprotein" evidence="1">
    <location>
        <begin position="24"/>
        <end position="131"/>
    </location>
</feature>
<protein>
    <recommendedName>
        <fullName evidence="4">Lipoprotein</fullName>
    </recommendedName>
</protein>
<evidence type="ECO:0000313" key="3">
    <source>
        <dbReference type="Proteomes" id="UP000267464"/>
    </source>
</evidence>
<evidence type="ECO:0008006" key="4">
    <source>
        <dbReference type="Google" id="ProtNLM"/>
    </source>
</evidence>
<accession>A0A3N7HTA1</accession>
<feature type="signal peptide" evidence="1">
    <location>
        <begin position="1"/>
        <end position="23"/>
    </location>
</feature>
<comment type="caution">
    <text evidence="2">The sequence shown here is derived from an EMBL/GenBank/DDBJ whole genome shotgun (WGS) entry which is preliminary data.</text>
</comment>
<evidence type="ECO:0000256" key="1">
    <source>
        <dbReference type="SAM" id="SignalP"/>
    </source>
</evidence>
<reference evidence="2 3" key="1">
    <citation type="submission" date="2018-08" db="EMBL/GenBank/DDBJ databases">
        <authorList>
            <person name="Khan S.A."/>
            <person name="Jeon C.O."/>
            <person name="Chun B.H."/>
            <person name="Jeong S.E."/>
        </authorList>
    </citation>
    <scope>NUCLEOTIDE SEQUENCE [LARGE SCALE GENOMIC DNA]</scope>
    <source>
        <strain evidence="2 3">S-16</strain>
    </source>
</reference>
<name>A0A3N7HTA1_9BURK</name>
<dbReference type="Proteomes" id="UP000267464">
    <property type="component" value="Unassembled WGS sequence"/>
</dbReference>
<keyword evidence="3" id="KW-1185">Reference proteome</keyword>
<dbReference type="EMBL" id="QUSW01000003">
    <property type="protein sequence ID" value="RQP24506.1"/>
    <property type="molecule type" value="Genomic_DNA"/>
</dbReference>
<dbReference type="RefSeq" id="WP_124541041.1">
    <property type="nucleotide sequence ID" value="NZ_QUSW01000003.1"/>
</dbReference>
<gene>
    <name evidence="2" type="ORF">DZC73_14575</name>
</gene>
<dbReference type="OrthoDB" id="8657429at2"/>
<sequence length="131" mass="14168">MFHRLTGAAFAAVLLLAAGCASEVTRQVIDAPVATPQAGKRFTLSQPASFRLDSGYGRTVPAHAEFAGVGRIAQGLVFRPIDIVLTVEGKHMHEAYAVVRDDTLVGFYLPVEKAFSPLSQTTPFLLIERKQ</sequence>